<evidence type="ECO:0000256" key="4">
    <source>
        <dbReference type="ARBA" id="ARBA00022729"/>
    </source>
</evidence>
<accession>A0AAW2A1K8</accession>
<evidence type="ECO:0000256" key="2">
    <source>
        <dbReference type="ARBA" id="ARBA00006986"/>
    </source>
</evidence>
<keyword evidence="5 9" id="KW-1133">Transmembrane helix</keyword>
<keyword evidence="6 9" id="KW-0472">Membrane</keyword>
<feature type="transmembrane region" description="Helical" evidence="9">
    <location>
        <begin position="82"/>
        <end position="102"/>
    </location>
</feature>
<dbReference type="Proteomes" id="UP001479290">
    <property type="component" value="Unassembled WGS sequence"/>
</dbReference>
<keyword evidence="7" id="KW-0325">Glycoprotein</keyword>
<dbReference type="PANTHER" id="PTHR28607">
    <property type="entry name" value="EXPRESSED PROTEIN"/>
    <property type="match status" value="1"/>
</dbReference>
<organism evidence="11 12">
    <name type="scientific">Culter alburnus</name>
    <name type="common">Topmouth culter</name>
    <dbReference type="NCBI Taxonomy" id="194366"/>
    <lineage>
        <taxon>Eukaryota</taxon>
        <taxon>Metazoa</taxon>
        <taxon>Chordata</taxon>
        <taxon>Craniata</taxon>
        <taxon>Vertebrata</taxon>
        <taxon>Euteleostomi</taxon>
        <taxon>Actinopterygii</taxon>
        <taxon>Neopterygii</taxon>
        <taxon>Teleostei</taxon>
        <taxon>Ostariophysi</taxon>
        <taxon>Cypriniformes</taxon>
        <taxon>Xenocyprididae</taxon>
        <taxon>Xenocypridinae</taxon>
        <taxon>Culter</taxon>
    </lineage>
</organism>
<evidence type="ECO:0000313" key="11">
    <source>
        <dbReference type="EMBL" id="KAK9966352.1"/>
    </source>
</evidence>
<gene>
    <name evidence="11" type="ORF">ABG768_003469</name>
</gene>
<comment type="subcellular location">
    <subcellularLocation>
        <location evidence="1">Membrane</location>
        <topology evidence="1">Single-pass type I membrane protein</topology>
    </subcellularLocation>
</comment>
<dbReference type="Pfam" id="PF06679">
    <property type="entry name" value="DUF1180"/>
    <property type="match status" value="1"/>
</dbReference>
<feature type="compositionally biased region" description="Polar residues" evidence="8">
    <location>
        <begin position="27"/>
        <end position="48"/>
    </location>
</feature>
<evidence type="ECO:0000256" key="3">
    <source>
        <dbReference type="ARBA" id="ARBA00022692"/>
    </source>
</evidence>
<evidence type="ECO:0000256" key="1">
    <source>
        <dbReference type="ARBA" id="ARBA00004479"/>
    </source>
</evidence>
<proteinExistence type="inferred from homology"/>
<evidence type="ECO:0000256" key="5">
    <source>
        <dbReference type="ARBA" id="ARBA00022989"/>
    </source>
</evidence>
<protein>
    <submittedName>
        <fullName evidence="11">Uncharacterized protein</fullName>
    </submittedName>
</protein>
<evidence type="ECO:0000256" key="8">
    <source>
        <dbReference type="SAM" id="MobiDB-lite"/>
    </source>
</evidence>
<dbReference type="PANTHER" id="PTHR28607:SF2">
    <property type="entry name" value="PROTEIN FAM174C"/>
    <property type="match status" value="1"/>
</dbReference>
<keyword evidence="3 9" id="KW-0812">Transmembrane</keyword>
<feature type="compositionally biased region" description="Low complexity" evidence="8">
    <location>
        <begin position="54"/>
        <end position="63"/>
    </location>
</feature>
<dbReference type="EMBL" id="JAWDJR010000011">
    <property type="protein sequence ID" value="KAK9966352.1"/>
    <property type="molecule type" value="Genomic_DNA"/>
</dbReference>
<name>A0AAW2A1K8_CULAL</name>
<comment type="caution">
    <text evidence="11">The sequence shown here is derived from an EMBL/GenBank/DDBJ whole genome shotgun (WGS) entry which is preliminary data.</text>
</comment>
<evidence type="ECO:0000256" key="7">
    <source>
        <dbReference type="ARBA" id="ARBA00023180"/>
    </source>
</evidence>
<dbReference type="GO" id="GO:0016020">
    <property type="term" value="C:membrane"/>
    <property type="evidence" value="ECO:0007669"/>
    <property type="project" value="UniProtKB-SubCell"/>
</dbReference>
<evidence type="ECO:0000313" key="12">
    <source>
        <dbReference type="Proteomes" id="UP001479290"/>
    </source>
</evidence>
<dbReference type="AlphaFoldDB" id="A0AAW2A1K8"/>
<keyword evidence="4 10" id="KW-0732">Signal</keyword>
<keyword evidence="12" id="KW-1185">Reference proteome</keyword>
<evidence type="ECO:0000256" key="6">
    <source>
        <dbReference type="ARBA" id="ARBA00023136"/>
    </source>
</evidence>
<dbReference type="InterPro" id="IPR009565">
    <property type="entry name" value="FAM174-like"/>
</dbReference>
<feature type="chain" id="PRO_5043811159" evidence="10">
    <location>
        <begin position="20"/>
        <end position="146"/>
    </location>
</feature>
<dbReference type="GO" id="GO:0005576">
    <property type="term" value="C:extracellular region"/>
    <property type="evidence" value="ECO:0007669"/>
    <property type="project" value="TreeGrafter"/>
</dbReference>
<feature type="region of interest" description="Disordered" evidence="8">
    <location>
        <begin position="27"/>
        <end position="63"/>
    </location>
</feature>
<evidence type="ECO:0000256" key="9">
    <source>
        <dbReference type="SAM" id="Phobius"/>
    </source>
</evidence>
<feature type="signal peptide" evidence="10">
    <location>
        <begin position="1"/>
        <end position="19"/>
    </location>
</feature>
<evidence type="ECO:0000256" key="10">
    <source>
        <dbReference type="SAM" id="SignalP"/>
    </source>
</evidence>
<comment type="similarity">
    <text evidence="2">Belongs to the FAM174 family.</text>
</comment>
<sequence length="146" mass="16334">MKHLRLLPLLLTLWAVSYADDKSNGLKTSTTKQPALKNNSSISNSNVTEKSDKNITTNTTTTNNNNSSKMGFDVNGAMINRALYVLIGITAIGVLYFLVRAVRLKKKGVQRKKYGLLSNYDDTMEMAHLESDEDDNTVYEAKSLRR</sequence>
<reference evidence="11 12" key="1">
    <citation type="submission" date="2024-05" db="EMBL/GenBank/DDBJ databases">
        <title>A high-quality chromosomal-level genome assembly of Topmouth culter (Culter alburnus).</title>
        <authorList>
            <person name="Zhao H."/>
        </authorList>
    </citation>
    <scope>NUCLEOTIDE SEQUENCE [LARGE SCALE GENOMIC DNA]</scope>
    <source>
        <strain evidence="11">CATC2023</strain>
        <tissue evidence="11">Muscle</tissue>
    </source>
</reference>